<proteinExistence type="predicted"/>
<keyword evidence="1" id="KW-0812">Transmembrane</keyword>
<keyword evidence="3" id="KW-1185">Reference proteome</keyword>
<protein>
    <recommendedName>
        <fullName evidence="4">DUF2330 domain-containing protein</fullName>
    </recommendedName>
</protein>
<dbReference type="Proteomes" id="UP000438476">
    <property type="component" value="Unassembled WGS sequence"/>
</dbReference>
<name>A0A6I4T7Z4_9SPHN</name>
<organism evidence="2 3">
    <name type="scientific">Altericroceibacterium endophyticum</name>
    <dbReference type="NCBI Taxonomy" id="1808508"/>
    <lineage>
        <taxon>Bacteria</taxon>
        <taxon>Pseudomonadati</taxon>
        <taxon>Pseudomonadota</taxon>
        <taxon>Alphaproteobacteria</taxon>
        <taxon>Sphingomonadales</taxon>
        <taxon>Erythrobacteraceae</taxon>
        <taxon>Altericroceibacterium</taxon>
    </lineage>
</organism>
<feature type="transmembrane region" description="Helical" evidence="1">
    <location>
        <begin position="396"/>
        <end position="417"/>
    </location>
</feature>
<sequence length="424" mass="46224">MRLLGPLFVGTILSVGPLRADSWTLPTVVTYMSSHGQARAIVTPRDLDSQMTYFEDKVKGVEPAGQEKSGAPAANAELQRKQNGRWVVAWKAPLTNDVAPVDAIIRNDGAYFVTFDDWHSLGHGPNAVVIYGSEGERIARLALVDIVPANYIEVLPHSVSSIHWRGDPRFSRDGKHVVIPVPIPSEKFSTPRTVDLAISLADGSVSPLDSAAWKKAVEATSLVRTARMAEARAVREAFFAPLLGPRENTQRHWHIYLREAVARLIGDGNTPSTTVLRSPGEPDYAVSESWIREALLEPTGDKVALATLSESNLARTLAKIAPKITPDSLSQTTIFVAVSDKYWSDIVAAMRPTGAKLVQLNPSIPLEQRQERIERRYGSSAAGLLQSDQGVLGHPAGSVALLAGVLCIFLAGFWMACRRYRRPS</sequence>
<evidence type="ECO:0000313" key="3">
    <source>
        <dbReference type="Proteomes" id="UP000438476"/>
    </source>
</evidence>
<gene>
    <name evidence="2" type="ORF">GRI91_11440</name>
</gene>
<comment type="caution">
    <text evidence="2">The sequence shown here is derived from an EMBL/GenBank/DDBJ whole genome shotgun (WGS) entry which is preliminary data.</text>
</comment>
<dbReference type="AlphaFoldDB" id="A0A6I4T7Z4"/>
<keyword evidence="1" id="KW-1133">Transmembrane helix</keyword>
<evidence type="ECO:0000313" key="2">
    <source>
        <dbReference type="EMBL" id="MXO66372.1"/>
    </source>
</evidence>
<keyword evidence="1" id="KW-0472">Membrane</keyword>
<accession>A0A6I4T7Z4</accession>
<dbReference type="EMBL" id="WTYT01000005">
    <property type="protein sequence ID" value="MXO66372.1"/>
    <property type="molecule type" value="Genomic_DNA"/>
</dbReference>
<evidence type="ECO:0000256" key="1">
    <source>
        <dbReference type="SAM" id="Phobius"/>
    </source>
</evidence>
<evidence type="ECO:0008006" key="4">
    <source>
        <dbReference type="Google" id="ProtNLM"/>
    </source>
</evidence>
<reference evidence="2 3" key="1">
    <citation type="submission" date="2019-12" db="EMBL/GenBank/DDBJ databases">
        <title>Genomic-based taxomic classification of the family Erythrobacteraceae.</title>
        <authorList>
            <person name="Xu L."/>
        </authorList>
    </citation>
    <scope>NUCLEOTIDE SEQUENCE [LARGE SCALE GENOMIC DNA]</scope>
    <source>
        <strain evidence="2 3">LMG 29518</strain>
    </source>
</reference>